<evidence type="ECO:0000313" key="3">
    <source>
        <dbReference type="Proteomes" id="UP000758603"/>
    </source>
</evidence>
<dbReference type="OrthoDB" id="9993796at2759"/>
<protein>
    <submittedName>
        <fullName evidence="2">Uncharacterized protein</fullName>
    </submittedName>
</protein>
<feature type="transmembrane region" description="Helical" evidence="1">
    <location>
        <begin position="145"/>
        <end position="170"/>
    </location>
</feature>
<reference evidence="2" key="1">
    <citation type="journal article" date="2021" name="Nat. Commun.">
        <title>Genetic determinants of endophytism in the Arabidopsis root mycobiome.</title>
        <authorList>
            <person name="Mesny F."/>
            <person name="Miyauchi S."/>
            <person name="Thiergart T."/>
            <person name="Pickel B."/>
            <person name="Atanasova L."/>
            <person name="Karlsson M."/>
            <person name="Huettel B."/>
            <person name="Barry K.W."/>
            <person name="Haridas S."/>
            <person name="Chen C."/>
            <person name="Bauer D."/>
            <person name="Andreopoulos W."/>
            <person name="Pangilinan J."/>
            <person name="LaButti K."/>
            <person name="Riley R."/>
            <person name="Lipzen A."/>
            <person name="Clum A."/>
            <person name="Drula E."/>
            <person name="Henrissat B."/>
            <person name="Kohler A."/>
            <person name="Grigoriev I.V."/>
            <person name="Martin F.M."/>
            <person name="Hacquard S."/>
        </authorList>
    </citation>
    <scope>NUCLEOTIDE SEQUENCE</scope>
    <source>
        <strain evidence="2">MPI-SDFR-AT-0073</strain>
    </source>
</reference>
<organism evidence="2 3">
    <name type="scientific">Truncatella angustata</name>
    <dbReference type="NCBI Taxonomy" id="152316"/>
    <lineage>
        <taxon>Eukaryota</taxon>
        <taxon>Fungi</taxon>
        <taxon>Dikarya</taxon>
        <taxon>Ascomycota</taxon>
        <taxon>Pezizomycotina</taxon>
        <taxon>Sordariomycetes</taxon>
        <taxon>Xylariomycetidae</taxon>
        <taxon>Amphisphaeriales</taxon>
        <taxon>Sporocadaceae</taxon>
        <taxon>Truncatella</taxon>
    </lineage>
</organism>
<accession>A0A9P8UI75</accession>
<evidence type="ECO:0000313" key="2">
    <source>
        <dbReference type="EMBL" id="KAH6652690.1"/>
    </source>
</evidence>
<name>A0A9P8UI75_9PEZI</name>
<keyword evidence="1" id="KW-0472">Membrane</keyword>
<evidence type="ECO:0000256" key="1">
    <source>
        <dbReference type="SAM" id="Phobius"/>
    </source>
</evidence>
<feature type="transmembrane region" description="Helical" evidence="1">
    <location>
        <begin position="308"/>
        <end position="328"/>
    </location>
</feature>
<feature type="transmembrane region" description="Helical" evidence="1">
    <location>
        <begin position="230"/>
        <end position="250"/>
    </location>
</feature>
<dbReference type="GeneID" id="70136322"/>
<sequence length="381" mass="42082">MTTNGFGDASWMYFIEPTDPANDGFPGAPKPVFREFTSIKTVDGALAALVAYFSALFDGEIAPQFSLYSYWAFWQFMPLSVLVVLEGMRAGNRGKVASWTSTMLFMAQLLSWQFLMPLWVILYLLTSPIARGHSPVPRSSLLVDLWDITVLPLTVFLTFMLPTIAMYLPASMVDTKFHYASIAFWQAFPLWHYILHTSLAFLGHTLLGALDGSKQGTIVPAIYLARIRGVYDLVFIAGIVGQLPILFLALSPPGLLSPVANAFPWLGQYTNAAVSLSSVFLPWSPFNQPAVDPKTIGSGDLAPLAVFFLHYDMYIGCGVLLIWAIFLHPNAAKSYNLARVLIKLAAWFSLGGFSSAVAALLWERDLYVLEDSEKAGQKKEI</sequence>
<keyword evidence="1" id="KW-1133">Transmembrane helix</keyword>
<comment type="caution">
    <text evidence="2">The sequence shown here is derived from an EMBL/GenBank/DDBJ whole genome shotgun (WGS) entry which is preliminary data.</text>
</comment>
<dbReference type="Proteomes" id="UP000758603">
    <property type="component" value="Unassembled WGS sequence"/>
</dbReference>
<gene>
    <name evidence="2" type="ORF">BKA67DRAFT_659375</name>
</gene>
<proteinExistence type="predicted"/>
<dbReference type="EMBL" id="JAGPXC010000005">
    <property type="protein sequence ID" value="KAH6652690.1"/>
    <property type="molecule type" value="Genomic_DNA"/>
</dbReference>
<dbReference type="AlphaFoldDB" id="A0A9P8UI75"/>
<feature type="transmembrane region" description="Helical" evidence="1">
    <location>
        <begin position="340"/>
        <end position="362"/>
    </location>
</feature>
<dbReference type="RefSeq" id="XP_045956967.1">
    <property type="nucleotide sequence ID" value="XM_046107431.1"/>
</dbReference>
<keyword evidence="1" id="KW-0812">Transmembrane</keyword>
<keyword evidence="3" id="KW-1185">Reference proteome</keyword>
<feature type="transmembrane region" description="Helical" evidence="1">
    <location>
        <begin position="105"/>
        <end position="125"/>
    </location>
</feature>
<feature type="transmembrane region" description="Helical" evidence="1">
    <location>
        <begin position="67"/>
        <end position="85"/>
    </location>
</feature>